<keyword evidence="14" id="KW-1185">Reference proteome</keyword>
<dbReference type="InterPro" id="IPR001509">
    <property type="entry name" value="Epimerase_deHydtase"/>
</dbReference>
<evidence type="ECO:0000256" key="9">
    <source>
        <dbReference type="ARBA" id="ARBA00023235"/>
    </source>
</evidence>
<dbReference type="EMBL" id="CP016537">
    <property type="protein sequence ID" value="ANU13910.1"/>
    <property type="molecule type" value="Genomic_DNA"/>
</dbReference>
<evidence type="ECO:0000256" key="10">
    <source>
        <dbReference type="ARBA" id="ARBA00023277"/>
    </source>
</evidence>
<dbReference type="CDD" id="cd05247">
    <property type="entry name" value="UDP_G4E_1_SDR_e"/>
    <property type="match status" value="1"/>
</dbReference>
<dbReference type="GO" id="GO:0033499">
    <property type="term" value="P:galactose catabolic process via UDP-galactose, Leloir pathway"/>
    <property type="evidence" value="ECO:0007669"/>
    <property type="project" value="TreeGrafter"/>
</dbReference>
<gene>
    <name evidence="13" type="ORF">BBI08_08620</name>
</gene>
<keyword evidence="9 11" id="KW-0413">Isomerase</keyword>
<dbReference type="InterPro" id="IPR036291">
    <property type="entry name" value="NAD(P)-bd_dom_sf"/>
</dbReference>
<organism evidence="13 14">
    <name type="scientific">Planococcus halocryophilus</name>
    <dbReference type="NCBI Taxonomy" id="1215089"/>
    <lineage>
        <taxon>Bacteria</taxon>
        <taxon>Bacillati</taxon>
        <taxon>Bacillota</taxon>
        <taxon>Bacilli</taxon>
        <taxon>Bacillales</taxon>
        <taxon>Caryophanaceae</taxon>
        <taxon>Planococcus</taxon>
    </lineage>
</organism>
<sequence length="321" mass="34889">MAILVCGGAGYIGSHTVKELVNTYEVVVLDNLTTGFEQLIDPKATFVKGDLGDSAILDDIFTTHDIDAVFHFAANSLVGESVGNPLKYYRNNVSATLVLLEKMIEHGVKRFIFSSTAATYGIPDTDMITEETKTNPINPYGRSKLMIEQILADLANVHDFQYVVLRYFNAAGAHESGEIGESHDPESHLIPIVLQHLLGQCDKISVFGTDYETADGTCIRDYIHVTDLARAHILSYEGMAGGKIANKTYNLGNGAGYSVKEIIETCQQISGKKATIEYAPRRAGDPAALVASSDKISGELGWNPAFDLNAIISSAWAWHSK</sequence>
<evidence type="ECO:0000259" key="12">
    <source>
        <dbReference type="Pfam" id="PF01370"/>
    </source>
</evidence>
<reference evidence="14" key="1">
    <citation type="submission" date="2016-07" db="EMBL/GenBank/DDBJ databases">
        <authorList>
            <person name="See-Too W.S."/>
        </authorList>
    </citation>
    <scope>NUCLEOTIDE SEQUENCE [LARGE SCALE GENOMIC DNA]</scope>
    <source>
        <strain evidence="14">DSM 24743</strain>
    </source>
</reference>
<dbReference type="KEGG" id="phc:BBI08_08620"/>
<evidence type="ECO:0000256" key="3">
    <source>
        <dbReference type="ARBA" id="ARBA00004947"/>
    </source>
</evidence>
<dbReference type="AlphaFoldDB" id="A0A1C7DQK8"/>
<comment type="pathway">
    <text evidence="3 11">Carbohydrate metabolism; galactose metabolism.</text>
</comment>
<evidence type="ECO:0000256" key="2">
    <source>
        <dbReference type="ARBA" id="ARBA00001911"/>
    </source>
</evidence>
<dbReference type="EC" id="5.1.3.2" evidence="5 11"/>
<dbReference type="GO" id="GO:0003978">
    <property type="term" value="F:UDP-glucose 4-epimerase activity"/>
    <property type="evidence" value="ECO:0007669"/>
    <property type="project" value="UniProtKB-UniRule"/>
</dbReference>
<dbReference type="Gene3D" id="3.90.25.10">
    <property type="entry name" value="UDP-galactose 4-epimerase, domain 1"/>
    <property type="match status" value="1"/>
</dbReference>
<proteinExistence type="inferred from homology"/>
<dbReference type="Pfam" id="PF01370">
    <property type="entry name" value="Epimerase"/>
    <property type="match status" value="1"/>
</dbReference>
<accession>A0A1C7DQK8</accession>
<dbReference type="NCBIfam" id="TIGR01179">
    <property type="entry name" value="galE"/>
    <property type="match status" value="1"/>
</dbReference>
<dbReference type="RefSeq" id="WP_008497027.1">
    <property type="nucleotide sequence ID" value="NZ_CP016537.2"/>
</dbReference>
<evidence type="ECO:0000256" key="5">
    <source>
        <dbReference type="ARBA" id="ARBA00013189"/>
    </source>
</evidence>
<keyword evidence="10 11" id="KW-0119">Carbohydrate metabolism</keyword>
<protein>
    <recommendedName>
        <fullName evidence="6 11">UDP-glucose 4-epimerase</fullName>
        <ecNumber evidence="5 11">5.1.3.2</ecNumber>
    </recommendedName>
</protein>
<dbReference type="STRING" id="1215089.BBI08_08620"/>
<dbReference type="OrthoDB" id="9771073at2"/>
<dbReference type="UniPathway" id="UPA00214"/>
<comment type="catalytic activity">
    <reaction evidence="1 11">
        <text>UDP-alpha-D-glucose = UDP-alpha-D-galactose</text>
        <dbReference type="Rhea" id="RHEA:22168"/>
        <dbReference type="ChEBI" id="CHEBI:58885"/>
        <dbReference type="ChEBI" id="CHEBI:66914"/>
        <dbReference type="EC" id="5.1.3.2"/>
    </reaction>
</comment>
<evidence type="ECO:0000256" key="8">
    <source>
        <dbReference type="ARBA" id="ARBA00023144"/>
    </source>
</evidence>
<dbReference type="PANTHER" id="PTHR43725">
    <property type="entry name" value="UDP-GLUCOSE 4-EPIMERASE"/>
    <property type="match status" value="1"/>
</dbReference>
<evidence type="ECO:0000313" key="14">
    <source>
        <dbReference type="Proteomes" id="UP000092687"/>
    </source>
</evidence>
<dbReference type="InterPro" id="IPR005886">
    <property type="entry name" value="UDP_G4E"/>
</dbReference>
<comment type="cofactor">
    <cofactor evidence="2 11">
        <name>NAD(+)</name>
        <dbReference type="ChEBI" id="CHEBI:57540"/>
    </cofactor>
</comment>
<comment type="subunit">
    <text evidence="11">Homodimer.</text>
</comment>
<keyword evidence="7 11" id="KW-0520">NAD</keyword>
<comment type="similarity">
    <text evidence="4 11">Belongs to the NAD(P)-dependent epimerase/dehydratase family.</text>
</comment>
<dbReference type="SUPFAM" id="SSF51735">
    <property type="entry name" value="NAD(P)-binding Rossmann-fold domains"/>
    <property type="match status" value="1"/>
</dbReference>
<dbReference type="PANTHER" id="PTHR43725:SF53">
    <property type="entry name" value="UDP-ARABINOSE 4-EPIMERASE 1"/>
    <property type="match status" value="1"/>
</dbReference>
<evidence type="ECO:0000256" key="4">
    <source>
        <dbReference type="ARBA" id="ARBA00007637"/>
    </source>
</evidence>
<evidence type="ECO:0000256" key="11">
    <source>
        <dbReference type="RuleBase" id="RU366046"/>
    </source>
</evidence>
<evidence type="ECO:0000256" key="6">
    <source>
        <dbReference type="ARBA" id="ARBA00018569"/>
    </source>
</evidence>
<evidence type="ECO:0000256" key="7">
    <source>
        <dbReference type="ARBA" id="ARBA00023027"/>
    </source>
</evidence>
<evidence type="ECO:0000313" key="13">
    <source>
        <dbReference type="EMBL" id="ANU13910.1"/>
    </source>
</evidence>
<keyword evidence="8" id="KW-0299">Galactose metabolism</keyword>
<feature type="domain" description="NAD-dependent epimerase/dehydratase" evidence="12">
    <location>
        <begin position="3"/>
        <end position="252"/>
    </location>
</feature>
<dbReference type="Gene3D" id="3.40.50.720">
    <property type="entry name" value="NAD(P)-binding Rossmann-like Domain"/>
    <property type="match status" value="1"/>
</dbReference>
<evidence type="ECO:0000256" key="1">
    <source>
        <dbReference type="ARBA" id="ARBA00000083"/>
    </source>
</evidence>
<dbReference type="Proteomes" id="UP000092687">
    <property type="component" value="Chromosome"/>
</dbReference>
<name>A0A1C7DQK8_9BACL</name>
<reference evidence="14" key="2">
    <citation type="submission" date="2016-10" db="EMBL/GenBank/DDBJ databases">
        <authorList>
            <person name="See-Too W.S."/>
        </authorList>
    </citation>
    <scope>NUCLEOTIDE SEQUENCE [LARGE SCALE GENOMIC DNA]</scope>
    <source>
        <strain evidence="14">DSM 24743</strain>
    </source>
</reference>